<accession>A0A644X8M4</accession>
<dbReference type="CDD" id="cd04301">
    <property type="entry name" value="NAT_SF"/>
    <property type="match status" value="1"/>
</dbReference>
<gene>
    <name evidence="2" type="ORF">SDC9_58889</name>
</gene>
<reference evidence="2" key="1">
    <citation type="submission" date="2019-08" db="EMBL/GenBank/DDBJ databases">
        <authorList>
            <person name="Kucharzyk K."/>
            <person name="Murdoch R.W."/>
            <person name="Higgins S."/>
            <person name="Loffler F."/>
        </authorList>
    </citation>
    <scope>NUCLEOTIDE SEQUENCE</scope>
</reference>
<dbReference type="AlphaFoldDB" id="A0A644X8M4"/>
<feature type="domain" description="N-acetyltransferase" evidence="1">
    <location>
        <begin position="153"/>
        <end position="288"/>
    </location>
</feature>
<proteinExistence type="predicted"/>
<dbReference type="EMBL" id="VSSQ01001987">
    <property type="protein sequence ID" value="MPM12536.1"/>
    <property type="molecule type" value="Genomic_DNA"/>
</dbReference>
<dbReference type="PROSITE" id="PS51186">
    <property type="entry name" value="GNAT"/>
    <property type="match status" value="1"/>
</dbReference>
<evidence type="ECO:0000259" key="1">
    <source>
        <dbReference type="PROSITE" id="PS51186"/>
    </source>
</evidence>
<dbReference type="InterPro" id="IPR000182">
    <property type="entry name" value="GNAT_dom"/>
</dbReference>
<dbReference type="GO" id="GO:0016747">
    <property type="term" value="F:acyltransferase activity, transferring groups other than amino-acyl groups"/>
    <property type="evidence" value="ECO:0007669"/>
    <property type="project" value="InterPro"/>
</dbReference>
<dbReference type="Gene3D" id="3.40.630.30">
    <property type="match status" value="1"/>
</dbReference>
<protein>
    <recommendedName>
        <fullName evidence="1">N-acetyltransferase domain-containing protein</fullName>
    </recommendedName>
</protein>
<comment type="caution">
    <text evidence="2">The sequence shown here is derived from an EMBL/GenBank/DDBJ whole genome shotgun (WGS) entry which is preliminary data.</text>
</comment>
<dbReference type="InterPro" id="IPR016181">
    <property type="entry name" value="Acyl_CoA_acyltransferase"/>
</dbReference>
<dbReference type="Pfam" id="PF00583">
    <property type="entry name" value="Acetyltransf_1"/>
    <property type="match status" value="1"/>
</dbReference>
<organism evidence="2">
    <name type="scientific">bioreactor metagenome</name>
    <dbReference type="NCBI Taxonomy" id="1076179"/>
    <lineage>
        <taxon>unclassified sequences</taxon>
        <taxon>metagenomes</taxon>
        <taxon>ecological metagenomes</taxon>
    </lineage>
</organism>
<evidence type="ECO:0000313" key="2">
    <source>
        <dbReference type="EMBL" id="MPM12536.1"/>
    </source>
</evidence>
<dbReference type="SUPFAM" id="SSF55729">
    <property type="entry name" value="Acyl-CoA N-acyltransferases (Nat)"/>
    <property type="match status" value="1"/>
</dbReference>
<name>A0A644X8M4_9ZZZZ</name>
<sequence>MKNIIKRSFMILSDFMAIYQFMIDIYEKDWRNGVPAPFFEYALSSDWSDKTMSHRNMIWEADGDIVGFCFYESQLGKAFFSLRSGYEEIASEMIEHAAKALIDKDGNLKLIIFKGQDAVAEAAIDAGFEKTDEYVDMIFDFNKQLDYKLPKGFSFVEPHKLDMAKTLICCWKGFDHEKEGPWDGDLDCGYHLYYSPHATPQYDVAIQNEDGDYVCWAGMWWTPQNHLAYMEPLCTVPEYRKKGLAAAALSEMYRRMKPLGATHMTGGSNSFYSKIGYEPMITWTYWSK</sequence>